<organism evidence="1 2">
    <name type="scientific">Colwellia demingiae</name>
    <dbReference type="NCBI Taxonomy" id="89401"/>
    <lineage>
        <taxon>Bacteria</taxon>
        <taxon>Pseudomonadati</taxon>
        <taxon>Pseudomonadota</taxon>
        <taxon>Gammaproteobacteria</taxon>
        <taxon>Alteromonadales</taxon>
        <taxon>Colwelliaceae</taxon>
        <taxon>Colwellia</taxon>
    </lineage>
</organism>
<protein>
    <submittedName>
        <fullName evidence="1">DUF3604 domain-containing protein</fullName>
    </submittedName>
</protein>
<dbReference type="Pfam" id="PF12228">
    <property type="entry name" value="DUF3604"/>
    <property type="match status" value="1"/>
</dbReference>
<reference evidence="1 2" key="1">
    <citation type="submission" date="2019-07" db="EMBL/GenBank/DDBJ databases">
        <title>Genomes of sea-ice associated Colwellia species.</title>
        <authorList>
            <person name="Bowman J.P."/>
        </authorList>
    </citation>
    <scope>NUCLEOTIDE SEQUENCE [LARGE SCALE GENOMIC DNA]</scope>
    <source>
        <strain evidence="1 2">ACAM 459</strain>
    </source>
</reference>
<accession>A0A5C6QHJ2</accession>
<keyword evidence="2" id="KW-1185">Reference proteome</keyword>
<dbReference type="OrthoDB" id="543560at2"/>
<dbReference type="EMBL" id="VOLT01000005">
    <property type="protein sequence ID" value="TWX68062.1"/>
    <property type="molecule type" value="Genomic_DNA"/>
</dbReference>
<dbReference type="RefSeq" id="WP_146788308.1">
    <property type="nucleotide sequence ID" value="NZ_VOLT01000005.1"/>
</dbReference>
<evidence type="ECO:0000313" key="2">
    <source>
        <dbReference type="Proteomes" id="UP000321822"/>
    </source>
</evidence>
<dbReference type="InterPro" id="IPR022028">
    <property type="entry name" value="DUF3604"/>
</dbReference>
<dbReference type="AlphaFoldDB" id="A0A5C6QHJ2"/>
<evidence type="ECO:0000313" key="1">
    <source>
        <dbReference type="EMBL" id="TWX68062.1"/>
    </source>
</evidence>
<dbReference type="Gene3D" id="3.20.20.140">
    <property type="entry name" value="Metal-dependent hydrolases"/>
    <property type="match status" value="1"/>
</dbReference>
<gene>
    <name evidence="1" type="ORF">ESZ36_12405</name>
</gene>
<name>A0A5C6QHJ2_9GAMM</name>
<comment type="caution">
    <text evidence="1">The sequence shown here is derived from an EMBL/GenBank/DDBJ whole genome shotgun (WGS) entry which is preliminary data.</text>
</comment>
<proteinExistence type="predicted"/>
<sequence length="663" mass="73856">MNKNPYFARINLSASIIKSISPLFNYKSFKRTVLSVTIATLSISVNANQEAQTIPNKLLFGDTHLHTSYSLDAFLNKNQTVDPEMAYRWAKGAPMVHNISQAKIQIKTPLDFLVIADHAEGMGLLDNNFKGEVVSLDELGFLDSLKRWAAIKYIEFGVDNDMGLKMFSRFIPVGPENPGKNPVQDPNNNTDGYHAFGENNALRASYWNKTIDAAERNNDPGTFTTFAGWEWSSMPTGANLHRVIFTPDGADKTRQYLPFGADSSQYPEDLWSWLEKTSKETKSRFISIPHNSNVSRGFMFAETTLRGEVITADYAKTRIEWEPLVEVTQSKGDMEARGVFSPKDEFADFENFYHYLDTSGDTYIPIKNDFARGALTAGLAIEEKVGVNPFKFGMIGSTDSHTGYSSPEENNYWGKTSADSLPKGKKLSDSHGESPISFNGFNMSASGLTAVWAIENTREDIFNAFQRKEVYATTGTRLSVRVFAGWNMDEQAIQSNDFATYGYKNGVPMGGDLTTPSLTSSKTSPEFIFRAVKDPIDANLDRVQIIKGWISATGERHEAVYNVAWAGERKLDSTGVLPAVGSTVNLDNAQYTNTIGSEEIVGKWTDPDFNLAERAYYYVRVLQIPTPRNSLYDSLATQTELPSEGPATIQERAYSSPIWYTPK</sequence>
<dbReference type="Proteomes" id="UP000321822">
    <property type="component" value="Unassembled WGS sequence"/>
</dbReference>